<dbReference type="GO" id="GO:0016020">
    <property type="term" value="C:membrane"/>
    <property type="evidence" value="ECO:0007669"/>
    <property type="project" value="InterPro"/>
</dbReference>
<evidence type="ECO:0000313" key="3">
    <source>
        <dbReference type="Proteomes" id="UP001359886"/>
    </source>
</evidence>
<evidence type="ECO:0000313" key="2">
    <source>
        <dbReference type="EMBL" id="MEJ8569693.1"/>
    </source>
</evidence>
<proteinExistence type="predicted"/>
<keyword evidence="1" id="KW-0472">Membrane</keyword>
<dbReference type="Proteomes" id="UP001359886">
    <property type="component" value="Unassembled WGS sequence"/>
</dbReference>
<gene>
    <name evidence="2" type="primary">merC</name>
    <name evidence="2" type="ORF">V3330_18840</name>
</gene>
<dbReference type="AlphaFoldDB" id="A0AAW9RHC3"/>
<dbReference type="PROSITE" id="PS51257">
    <property type="entry name" value="PROKAR_LIPOPROTEIN"/>
    <property type="match status" value="1"/>
</dbReference>
<dbReference type="EMBL" id="JAZHOG010000017">
    <property type="protein sequence ID" value="MEJ8569693.1"/>
    <property type="molecule type" value="Genomic_DNA"/>
</dbReference>
<feature type="transmembrane region" description="Helical" evidence="1">
    <location>
        <begin position="49"/>
        <end position="69"/>
    </location>
</feature>
<feature type="transmembrane region" description="Helical" evidence="1">
    <location>
        <begin position="101"/>
        <end position="120"/>
    </location>
</feature>
<accession>A0AAW9RHC3</accession>
<evidence type="ECO:0000256" key="1">
    <source>
        <dbReference type="SAM" id="Phobius"/>
    </source>
</evidence>
<keyword evidence="3" id="KW-1185">Reference proteome</keyword>
<sequence length="130" mass="14102">MHAPKFAEKFAALGTVVAALGCAACFPALGALGASLGLGFLATHEGLLINKLLPVFAALALGFNLLYWWRHRVHWRGLLALLGPSAVLLTLYPLWRYGWSTYLFYAALALMLSVSILDVIKPPRPPTCPQ</sequence>
<keyword evidence="1" id="KW-0812">Transmembrane</keyword>
<organism evidence="2 3">
    <name type="scientific">Elongatibacter sediminis</name>
    <dbReference type="NCBI Taxonomy" id="3119006"/>
    <lineage>
        <taxon>Bacteria</taxon>
        <taxon>Pseudomonadati</taxon>
        <taxon>Pseudomonadota</taxon>
        <taxon>Gammaproteobacteria</taxon>
        <taxon>Chromatiales</taxon>
        <taxon>Wenzhouxiangellaceae</taxon>
        <taxon>Elongatibacter</taxon>
    </lineage>
</organism>
<dbReference type="RefSeq" id="WP_354697020.1">
    <property type="nucleotide sequence ID" value="NZ_JAZHOG010000017.1"/>
</dbReference>
<comment type="caution">
    <text evidence="2">The sequence shown here is derived from an EMBL/GenBank/DDBJ whole genome shotgun (WGS) entry which is preliminary data.</text>
</comment>
<protein>
    <submittedName>
        <fullName evidence="2">Organomercurial transporter MerC</fullName>
    </submittedName>
</protein>
<dbReference type="NCBIfam" id="NF033784">
    <property type="entry name" value="transport_merC"/>
    <property type="match status" value="1"/>
</dbReference>
<name>A0AAW9RHC3_9GAMM</name>
<reference evidence="2 3" key="1">
    <citation type="submission" date="2024-02" db="EMBL/GenBank/DDBJ databases">
        <title>A novel Wenzhouxiangellaceae bacterium, isolated from coastal sediments.</title>
        <authorList>
            <person name="Du Z.-J."/>
            <person name="Ye Y.-Q."/>
            <person name="Zhang X.-Y."/>
        </authorList>
    </citation>
    <scope>NUCLEOTIDE SEQUENCE [LARGE SCALE GENOMIC DNA]</scope>
    <source>
        <strain evidence="2 3">CH-27</strain>
    </source>
</reference>
<keyword evidence="1" id="KW-1133">Transmembrane helix</keyword>
<dbReference type="InterPro" id="IPR004891">
    <property type="entry name" value="Mercury-R_MerC"/>
</dbReference>
<feature type="transmembrane region" description="Helical" evidence="1">
    <location>
        <begin position="78"/>
        <end position="95"/>
    </location>
</feature>
<dbReference type="Pfam" id="PF03203">
    <property type="entry name" value="MerC"/>
    <property type="match status" value="1"/>
</dbReference>
<dbReference type="GO" id="GO:0015097">
    <property type="term" value="F:mercury ion transmembrane transporter activity"/>
    <property type="evidence" value="ECO:0007669"/>
    <property type="project" value="InterPro"/>
</dbReference>